<dbReference type="EMBL" id="CP032157">
    <property type="protein sequence ID" value="AXY72946.1"/>
    <property type="molecule type" value="Genomic_DNA"/>
</dbReference>
<dbReference type="OrthoDB" id="614457at2"/>
<evidence type="ECO:0000256" key="1">
    <source>
        <dbReference type="SAM" id="SignalP"/>
    </source>
</evidence>
<keyword evidence="1" id="KW-0732">Signal</keyword>
<dbReference type="Pfam" id="PF12771">
    <property type="entry name" value="SusD-like_2"/>
    <property type="match status" value="1"/>
</dbReference>
<keyword evidence="2" id="KW-0449">Lipoprotein</keyword>
<gene>
    <name evidence="2" type="ORF">D3H65_02740</name>
</gene>
<organism evidence="2 3">
    <name type="scientific">Paraflavitalea soli</name>
    <dbReference type="NCBI Taxonomy" id="2315862"/>
    <lineage>
        <taxon>Bacteria</taxon>
        <taxon>Pseudomonadati</taxon>
        <taxon>Bacteroidota</taxon>
        <taxon>Chitinophagia</taxon>
        <taxon>Chitinophagales</taxon>
        <taxon>Chitinophagaceae</taxon>
        <taxon>Paraflavitalea</taxon>
    </lineage>
</organism>
<dbReference type="AlphaFoldDB" id="A0A3B7MIR3"/>
<reference evidence="2 3" key="1">
    <citation type="submission" date="2018-09" db="EMBL/GenBank/DDBJ databases">
        <title>Genome sequencing of strain 6GH32-13.</title>
        <authorList>
            <person name="Weon H.-Y."/>
            <person name="Heo J."/>
            <person name="Kwon S.-W."/>
        </authorList>
    </citation>
    <scope>NUCLEOTIDE SEQUENCE [LARGE SCALE GENOMIC DNA]</scope>
    <source>
        <strain evidence="2 3">5GH32-13</strain>
    </source>
</reference>
<dbReference type="InterPro" id="IPR041662">
    <property type="entry name" value="SusD-like_2"/>
</dbReference>
<protein>
    <submittedName>
        <fullName evidence="2">SusD/RagB family nutrient-binding outer membrane lipoprotein</fullName>
    </submittedName>
</protein>
<dbReference type="Proteomes" id="UP000263900">
    <property type="component" value="Chromosome"/>
</dbReference>
<dbReference type="RefSeq" id="WP_119048784.1">
    <property type="nucleotide sequence ID" value="NZ_CP032157.1"/>
</dbReference>
<proteinExistence type="predicted"/>
<name>A0A3B7MIR3_9BACT</name>
<dbReference type="SUPFAM" id="SSF48452">
    <property type="entry name" value="TPR-like"/>
    <property type="match status" value="1"/>
</dbReference>
<keyword evidence="3" id="KW-1185">Reference proteome</keyword>
<dbReference type="InterPro" id="IPR011990">
    <property type="entry name" value="TPR-like_helical_dom_sf"/>
</dbReference>
<dbReference type="Gene3D" id="1.25.40.390">
    <property type="match status" value="1"/>
</dbReference>
<dbReference type="PROSITE" id="PS51257">
    <property type="entry name" value="PROKAR_LIPOPROTEIN"/>
    <property type="match status" value="1"/>
</dbReference>
<feature type="chain" id="PRO_5017642321" evidence="1">
    <location>
        <begin position="21"/>
        <end position="497"/>
    </location>
</feature>
<dbReference type="KEGG" id="pseg:D3H65_02740"/>
<evidence type="ECO:0000313" key="2">
    <source>
        <dbReference type="EMBL" id="AXY72946.1"/>
    </source>
</evidence>
<sequence length="497" mass="54049">MKTINNRLFLIILSAAAVFAGCKKGYLDVNKDPNRVTDDNITAQLIFPQAAHATGARSASGNFRFLENWMGYWASAGDYAIQQDETSYNIDFSFADALWQNQYNVLYDLNRVKVKAQPNGDSLLAGAAMVLSAKLFQDLVDMYGNIPYSQAFQNDKYTQPVYDNAKDVYDALQKSLDSAILYFKQAPRASFTNADVVNNGNITLWVKFANTLKLRLLIRQSQVSGFNPAAEIAKIVANGGVLHSGESIDVNPGYSNALNKQSPFYANYGLTPTNADASPSTRANTYFVNLLNSTADPRLARVFKTPANGGAISGNVYGLAAGNPAGAATSAVGPGLARDATQSQWILTSVESMFLEAEAIARGWMTGDAKVAYENAVRESFIWLGVPNAVAAANTYLTTQAIADWDNAGATPLSKAKFIAYQKYIALGGINPLETWSDLRRLDMIPNKGYISVNPARLANSLPVRLLYAQSEYTTNSANVNAQGKVDQFTSKLFWQP</sequence>
<feature type="signal peptide" evidence="1">
    <location>
        <begin position="1"/>
        <end position="20"/>
    </location>
</feature>
<accession>A0A3B7MIR3</accession>
<evidence type="ECO:0000313" key="3">
    <source>
        <dbReference type="Proteomes" id="UP000263900"/>
    </source>
</evidence>